<reference evidence="2 3" key="1">
    <citation type="submission" date="2021-06" db="EMBL/GenBank/DDBJ databases">
        <authorList>
            <person name="Palmer J.M."/>
        </authorList>
    </citation>
    <scope>NUCLEOTIDE SEQUENCE [LARGE SCALE GENOMIC DNA]</scope>
    <source>
        <strain evidence="2 3">AS_MEX2019</strain>
        <tissue evidence="2">Muscle</tissue>
    </source>
</reference>
<comment type="caution">
    <text evidence="2">The sequence shown here is derived from an EMBL/GenBank/DDBJ whole genome shotgun (WGS) entry which is preliminary data.</text>
</comment>
<accession>A0ABV0XTB7</accession>
<feature type="region of interest" description="Disordered" evidence="1">
    <location>
        <begin position="54"/>
        <end position="73"/>
    </location>
</feature>
<evidence type="ECO:0000313" key="3">
    <source>
        <dbReference type="Proteomes" id="UP001469553"/>
    </source>
</evidence>
<proteinExistence type="predicted"/>
<sequence length="135" mass="15851">MTHDCSFGPFEQDVNTGFLTDIFITVMKMAYWHPLLPTELREDEALQKKLEEETAERTMQETLSSLCPPPHGQWKKLEQERDEAMEKLTEFQLAYAKFTWTNEKHPMIAPQLTSNLGFNMHMNIGTHVELYRMTK</sequence>
<dbReference type="EMBL" id="JAHRIP010011654">
    <property type="protein sequence ID" value="MEQ2284677.1"/>
    <property type="molecule type" value="Genomic_DNA"/>
</dbReference>
<evidence type="ECO:0000256" key="1">
    <source>
        <dbReference type="SAM" id="MobiDB-lite"/>
    </source>
</evidence>
<evidence type="ECO:0000313" key="2">
    <source>
        <dbReference type="EMBL" id="MEQ2284677.1"/>
    </source>
</evidence>
<gene>
    <name evidence="2" type="ORF">AMECASPLE_023971</name>
</gene>
<organism evidence="2 3">
    <name type="scientific">Ameca splendens</name>
    <dbReference type="NCBI Taxonomy" id="208324"/>
    <lineage>
        <taxon>Eukaryota</taxon>
        <taxon>Metazoa</taxon>
        <taxon>Chordata</taxon>
        <taxon>Craniata</taxon>
        <taxon>Vertebrata</taxon>
        <taxon>Euteleostomi</taxon>
        <taxon>Actinopterygii</taxon>
        <taxon>Neopterygii</taxon>
        <taxon>Teleostei</taxon>
        <taxon>Neoteleostei</taxon>
        <taxon>Acanthomorphata</taxon>
        <taxon>Ovalentaria</taxon>
        <taxon>Atherinomorphae</taxon>
        <taxon>Cyprinodontiformes</taxon>
        <taxon>Goodeidae</taxon>
        <taxon>Ameca</taxon>
    </lineage>
</organism>
<protein>
    <submittedName>
        <fullName evidence="2">Uncharacterized protein</fullName>
    </submittedName>
</protein>
<dbReference type="Proteomes" id="UP001469553">
    <property type="component" value="Unassembled WGS sequence"/>
</dbReference>
<name>A0ABV0XTB7_9TELE</name>
<keyword evidence="3" id="KW-1185">Reference proteome</keyword>